<feature type="region of interest" description="Disordered" evidence="6">
    <location>
        <begin position="44"/>
        <end position="66"/>
    </location>
</feature>
<evidence type="ECO:0000256" key="5">
    <source>
        <dbReference type="PROSITE-ProRule" id="PRU00047"/>
    </source>
</evidence>
<feature type="domain" description="Integrase catalytic" evidence="8">
    <location>
        <begin position="473"/>
        <end position="646"/>
    </location>
</feature>
<dbReference type="InterPro" id="IPR054722">
    <property type="entry name" value="PolX-like_BBD"/>
</dbReference>
<feature type="region of interest" description="Disordered" evidence="6">
    <location>
        <begin position="223"/>
        <end position="248"/>
    </location>
</feature>
<keyword evidence="3" id="KW-0064">Aspartyl protease</keyword>
<dbReference type="InterPro" id="IPR001584">
    <property type="entry name" value="Integrase_cat-core"/>
</dbReference>
<name>Q9FFM0_ARATH</name>
<dbReference type="PANTHER" id="PTHR42648">
    <property type="entry name" value="TRANSPOSASE, PUTATIVE-RELATED"/>
    <property type="match status" value="1"/>
</dbReference>
<dbReference type="GO" id="GO:0004190">
    <property type="term" value="F:aspartic-type endopeptidase activity"/>
    <property type="evidence" value="ECO:0007669"/>
    <property type="project" value="UniProtKB-KW"/>
</dbReference>
<feature type="compositionally biased region" description="Polar residues" evidence="6">
    <location>
        <begin position="50"/>
        <end position="65"/>
    </location>
</feature>
<organism evidence="9">
    <name type="scientific">Arabidopsis thaliana</name>
    <name type="common">Mouse-ear cress</name>
    <dbReference type="NCBI Taxonomy" id="3702"/>
    <lineage>
        <taxon>Eukaryota</taxon>
        <taxon>Viridiplantae</taxon>
        <taxon>Streptophyta</taxon>
        <taxon>Embryophyta</taxon>
        <taxon>Tracheophyta</taxon>
        <taxon>Spermatophyta</taxon>
        <taxon>Magnoliopsida</taxon>
        <taxon>eudicotyledons</taxon>
        <taxon>Gunneridae</taxon>
        <taxon>Pentapetalae</taxon>
        <taxon>rosids</taxon>
        <taxon>malvids</taxon>
        <taxon>Brassicales</taxon>
        <taxon>Brassicaceae</taxon>
        <taxon>Camelineae</taxon>
        <taxon>Arabidopsis</taxon>
    </lineage>
</organism>
<accession>Q9FFM0</accession>
<evidence type="ECO:0000256" key="3">
    <source>
        <dbReference type="ARBA" id="ARBA00022750"/>
    </source>
</evidence>
<dbReference type="InterPro" id="IPR036875">
    <property type="entry name" value="Znf_CCHC_sf"/>
</dbReference>
<evidence type="ECO:0000259" key="7">
    <source>
        <dbReference type="PROSITE" id="PS50158"/>
    </source>
</evidence>
<dbReference type="SUPFAM" id="SSF57756">
    <property type="entry name" value="Retrovirus zinc finger-like domains"/>
    <property type="match status" value="1"/>
</dbReference>
<dbReference type="GO" id="GO:0006508">
    <property type="term" value="P:proteolysis"/>
    <property type="evidence" value="ECO:0007669"/>
    <property type="project" value="UniProtKB-KW"/>
</dbReference>
<evidence type="ECO:0000256" key="6">
    <source>
        <dbReference type="SAM" id="MobiDB-lite"/>
    </source>
</evidence>
<dbReference type="Pfam" id="PF13976">
    <property type="entry name" value="gag_pre-integrs"/>
    <property type="match status" value="1"/>
</dbReference>
<reference evidence="9" key="1">
    <citation type="journal article" date="1997" name="DNA Res.">
        <title>Structural analysis of Arabidopsis thaliana chromosome 5. I. Sequence features of the 1.6 Mb regions covered by twenty physically assigned P1 clones.</title>
        <authorList>
            <person name="Sato S."/>
            <person name="Kotani H."/>
            <person name="Nakamura Y."/>
            <person name="Kaneko T."/>
            <person name="Asamizu E."/>
            <person name="Fukami M."/>
            <person name="Miyajima N."/>
            <person name="Tabata S."/>
        </authorList>
    </citation>
    <scope>NUCLEOTIDE SEQUENCE [LARGE SCALE GENOMIC DNA]</scope>
</reference>
<dbReference type="InterPro" id="IPR057670">
    <property type="entry name" value="SH3_retrovirus"/>
</dbReference>
<dbReference type="PANTHER" id="PTHR42648:SF28">
    <property type="entry name" value="TRANSPOSON-ENCODED PROTEIN WITH RIBONUCLEASE H-LIKE AND RETROVIRUS ZINC FINGER-LIKE DOMAINS"/>
    <property type="match status" value="1"/>
</dbReference>
<feature type="compositionally biased region" description="Basic residues" evidence="6">
    <location>
        <begin position="234"/>
        <end position="246"/>
    </location>
</feature>
<dbReference type="InterPro" id="IPR012337">
    <property type="entry name" value="RNaseH-like_sf"/>
</dbReference>
<dbReference type="InterPro" id="IPR036397">
    <property type="entry name" value="RNaseH_sf"/>
</dbReference>
<dbReference type="InterPro" id="IPR001878">
    <property type="entry name" value="Znf_CCHC"/>
</dbReference>
<feature type="region of interest" description="Disordered" evidence="6">
    <location>
        <begin position="739"/>
        <end position="775"/>
    </location>
</feature>
<dbReference type="GO" id="GO:0003676">
    <property type="term" value="F:nucleic acid binding"/>
    <property type="evidence" value="ECO:0007669"/>
    <property type="project" value="InterPro"/>
</dbReference>
<dbReference type="SUPFAM" id="SSF56672">
    <property type="entry name" value="DNA/RNA polymerases"/>
    <property type="match status" value="1"/>
</dbReference>
<evidence type="ECO:0000259" key="8">
    <source>
        <dbReference type="PROSITE" id="PS50994"/>
    </source>
</evidence>
<keyword evidence="1" id="KW-0645">Protease</keyword>
<evidence type="ECO:0000256" key="4">
    <source>
        <dbReference type="ARBA" id="ARBA00022801"/>
    </source>
</evidence>
<dbReference type="InterPro" id="IPR043502">
    <property type="entry name" value="DNA/RNA_pol_sf"/>
</dbReference>
<keyword evidence="5" id="KW-0863">Zinc-finger</keyword>
<dbReference type="InterPro" id="IPR039537">
    <property type="entry name" value="Retrotran_Ty1/copia-like"/>
</dbReference>
<dbReference type="Pfam" id="PF00665">
    <property type="entry name" value="rve"/>
    <property type="match status" value="1"/>
</dbReference>
<evidence type="ECO:0000313" key="9">
    <source>
        <dbReference type="EMBL" id="BAB09923.1"/>
    </source>
</evidence>
<dbReference type="GO" id="GO:0008270">
    <property type="term" value="F:zinc ion binding"/>
    <property type="evidence" value="ECO:0007669"/>
    <property type="project" value="UniProtKB-KW"/>
</dbReference>
<dbReference type="ExpressionAtlas" id="Q9FFM0">
    <property type="expression patterns" value="baseline and differential"/>
</dbReference>
<reference key="2">
    <citation type="journal article" date="2000" name="Nature">
        <title>Sequence and analysis of chromosome 5 of the plant Arabidopsis thaliana.</title>
        <authorList>
            <consortium name="Kazusa DNA Research Institute"/>
            <consortium name="Cold Spring Harbor and Washington University in St Louis Sequencing Consortium"/>
            <consortium name="European Union Arabidopsis Genome Sequencing Consortium"/>
            <person name="Tabata S."/>
            <person name="Kaneko T."/>
            <person name="Nakamura Y."/>
            <person name="Kotani H."/>
            <person name="Kato T."/>
            <person name="Asamizu E."/>
            <person name="Miyajima N."/>
            <person name="Sasamoto S."/>
            <person name="Kimura T."/>
            <person name="Hosouchi T."/>
            <person name="Kawashima K."/>
            <person name="Kohara M."/>
            <person name="Matsumoto M."/>
            <person name="Matsuno A."/>
            <person name="Muraki A."/>
            <person name="Nakayama S."/>
            <person name="Nakazaki N."/>
            <person name="Naruo K."/>
            <person name="Okumura S."/>
            <person name="Shinpo S."/>
            <person name="Takeuchi C."/>
            <person name="Wada T."/>
            <person name="Watanabe A."/>
            <person name="Yamada M."/>
            <person name="Yasuda M."/>
            <person name="Sato S."/>
            <person name="de la Bastide M."/>
            <person name="Huang E."/>
            <person name="Spiegel L."/>
            <person name="Gnoj L."/>
            <person name="O'Shaughnessy A."/>
            <person name="Preston R."/>
            <person name="Habermann K."/>
            <person name="Murray J."/>
            <person name="Johnson D."/>
            <person name="Rohlfing T."/>
            <person name="Nelson J."/>
            <person name="Stoneking T."/>
            <person name="Pepin K."/>
            <person name="Spieth J."/>
            <person name="Sekhon M."/>
            <person name="Armstrong J."/>
            <person name="Becker M."/>
            <person name="Belter E."/>
            <person name="Cordum H."/>
            <person name="Cordes M."/>
            <person name="Courtney L."/>
            <person name="Courtney W."/>
            <person name="Dante M."/>
            <person name="Du H."/>
            <person name="Edwards J."/>
            <person name="Fryman J."/>
            <person name="Haakensen B."/>
            <person name="Lamar E."/>
            <person name="Latreille P."/>
            <person name="Leonard S."/>
            <person name="Meyer R."/>
            <person name="Mulvaney E."/>
            <person name="Ozersky P."/>
            <person name="Riley A."/>
            <person name="Strowmatt C."/>
            <person name="Wagner-McPherson C."/>
            <person name="Wollam A."/>
            <person name="Yoakum M."/>
            <person name="Bell M."/>
            <person name="Dedhia N."/>
            <person name="Parnell L."/>
            <person name="Shah R."/>
            <person name="Rodriguez M."/>
            <person name="See L.H."/>
            <person name="Vil D."/>
            <person name="Baker J."/>
            <person name="Kirchoff K."/>
            <person name="Toth K."/>
            <person name="King L."/>
            <person name="Bahret A."/>
            <person name="Miller B."/>
            <person name="Marra M."/>
            <person name="Martienssen R."/>
            <person name="McCombie W.R."/>
            <person name="Wilson R.K."/>
            <person name="Murphy G."/>
            <person name="Bancroft I."/>
            <person name="Volckaert G."/>
            <person name="Wambutt R."/>
            <person name="Dusterhoft A."/>
            <person name="Stiekema W."/>
            <person name="Pohl T."/>
            <person name="Entian K.D."/>
            <person name="Terryn N."/>
            <person name="Hartley N."/>
            <person name="Bent E."/>
            <person name="Johnson S."/>
            <person name="Langham S.A."/>
            <person name="McCullagh B."/>
            <person name="Robben J."/>
            <person name="Grymonprez B."/>
            <person name="Zimmermann W."/>
            <person name="Ramsperger U."/>
            <person name="Wedler H."/>
            <person name="Balke K."/>
            <person name="Wedler E."/>
            <person name="Peters S."/>
            <person name="van Staveren M."/>
            <person name="Dirkse W."/>
            <person name="Mooijman P."/>
            <person name="Lankhorst R.K."/>
            <person name="Weitzenegger T."/>
            <person name="Bothe G."/>
            <person name="Rose M."/>
            <person name="Hauf J."/>
            <person name="Berneiser S."/>
            <person name="Hempel S."/>
            <person name="Feldpausch M."/>
            <person name="Lamberth S."/>
            <person name="Villarroel R."/>
            <person name="Gielen J."/>
            <person name="Ardiles W."/>
            <person name="Bents O."/>
            <person name="Lemcke K."/>
            <person name="Kolesov G."/>
            <person name="Mayer K."/>
            <person name="Rudd S."/>
            <person name="Schoof H."/>
            <person name="Schueller C."/>
            <person name="Zaccaria P."/>
            <person name="Mewes H.W."/>
            <person name="Bevan M."/>
            <person name="Fransz P."/>
        </authorList>
    </citation>
    <scope>NUCLEOTIDE SEQUENCE [LARGE SCALE GENOMIC DNA]</scope>
    <source>
        <strain>cv. Columbia</strain>
    </source>
</reference>
<dbReference type="SUPFAM" id="SSF53098">
    <property type="entry name" value="Ribonuclease H-like"/>
    <property type="match status" value="1"/>
</dbReference>
<dbReference type="CDD" id="cd09272">
    <property type="entry name" value="RNase_HI_RT_Ty1"/>
    <property type="match status" value="1"/>
</dbReference>
<dbReference type="InterPro" id="IPR025724">
    <property type="entry name" value="GAG-pre-integrase_dom"/>
</dbReference>
<evidence type="ECO:0000256" key="2">
    <source>
        <dbReference type="ARBA" id="ARBA00022723"/>
    </source>
</evidence>
<dbReference type="InterPro" id="IPR013103">
    <property type="entry name" value="RVT_2"/>
</dbReference>
<feature type="compositionally biased region" description="Polar residues" evidence="6">
    <location>
        <begin position="747"/>
        <end position="763"/>
    </location>
</feature>
<dbReference type="Pfam" id="PF07727">
    <property type="entry name" value="RVT_2"/>
    <property type="match status" value="1"/>
</dbReference>
<evidence type="ECO:0000256" key="1">
    <source>
        <dbReference type="ARBA" id="ARBA00022670"/>
    </source>
</evidence>
<dbReference type="Pfam" id="PF14223">
    <property type="entry name" value="Retrotran_gag_2"/>
    <property type="match status" value="1"/>
</dbReference>
<keyword evidence="4" id="KW-0378">Hydrolase</keyword>
<dbReference type="PROSITE" id="PS50994">
    <property type="entry name" value="INTEGRASE"/>
    <property type="match status" value="1"/>
</dbReference>
<proteinExistence type="predicted"/>
<dbReference type="PROSITE" id="PS50158">
    <property type="entry name" value="ZF_CCHC"/>
    <property type="match status" value="1"/>
</dbReference>
<dbReference type="GO" id="GO:0015074">
    <property type="term" value="P:DNA integration"/>
    <property type="evidence" value="ECO:0007669"/>
    <property type="project" value="InterPro"/>
</dbReference>
<dbReference type="SMART" id="SM00343">
    <property type="entry name" value="ZnF_C2HC"/>
    <property type="match status" value="1"/>
</dbReference>
<dbReference type="Pfam" id="PF25597">
    <property type="entry name" value="SH3_retrovirus"/>
    <property type="match status" value="1"/>
</dbReference>
<dbReference type="EMBL" id="AB005236">
    <property type="protein sequence ID" value="BAB09923.1"/>
    <property type="molecule type" value="Genomic_DNA"/>
</dbReference>
<keyword evidence="5" id="KW-0862">Zinc</keyword>
<dbReference type="Pfam" id="PF22936">
    <property type="entry name" value="Pol_BBD"/>
    <property type="match status" value="1"/>
</dbReference>
<dbReference type="MEROPS" id="A11.002"/>
<dbReference type="Gene3D" id="3.30.420.10">
    <property type="entry name" value="Ribonuclease H-like superfamily/Ribonuclease H"/>
    <property type="match status" value="1"/>
</dbReference>
<sequence length="1342" mass="152882">MSSGRAEVEKFDGDGDYILWKEKLLAHMEMLGLLEGLGEEEEAVVEDSTTEISDGGNQDPETATSKLEDKILKEKRGKARSTIILSLGNNVLRKVIKQKTAAGMIKVLDQLFMAKSLPNRIYLKQRLYGYKMSENMTMEENVNDFFKLISDLENVKVVVPDEDQAIVLLMSLPRQFDQLKETLKYCKTTLHLEEITSAIRSKILELGASGKLLKNNSDGLFVQDRGRSETRGKGPNKNKSRSKSKGAGKTCWICGKEGHFKKQCYVWKERNKQGSTSERGEASTVTARVTDAAALVVSRALLGFAEVTPDTWILDTGCSFHMTCRKDWIIDFKETASGKVRMGNDTYSEVKGIGDVRIKNEDGSTILLTDVRYIPEMSKNLISLGTLEDKGCWFESKKGILTIFKNDLTVLTGKKESTLYFLQGTTLAGEANVIDKEKDETSLWHSRLGHIGAKGLQVLVSKGHLDKNIMISFGAAKHVTKDKLDYVHSDLWGSTNVPFSIGKCQYFITFIDDFTRRTWIYFIRTKDEAFSKFVEWKTQIENQQDKKLKILITDNGLEFCNQEFDSFCRKEGVIRHRTCAYTPQQNGVAERMNRTIMNKVRCMLSESGLGKQFWAEAASTAVFLINKSPSSSIEFDIPEEKWTGHPPDYKILKKFGSVAYIHSDQGKLNPRAKKGIFLGYPDGVKRFKVWLLEDRKCVVSRDIVFQENQMYKELQKNDMSEEDKQLTEVERTLIELKNLSADDENQSEGGDNSNQEQASTTRSASKDKQVEETDSDDDCLENYLLARDRIRRQIRAPQRFVEEDDSLVGFALTMTEDGEVYEPETYEEAMRSPECEKWKQATIEEMDSMKKNDTWDVIDKPEGKRVIGCKWIFKRKAGIPGVEPPRYKARLVAKGFSQREGIDYQEIFSPVVKHVSIRYLLSIVVQFDMELEQLDVKTAFLHGNLDEYILMSQPEGYEDEDSTEKVCLLKKSLYGLKQSPRQWNQRFDSFMINSGYQRSKYNPCVYTQQLNDGSYIYLLLYVDDMLIASQNKDQIQKLKESLNREFEMKDLGPARKILGMEITRNREQGILDLSQSEYVAGVLRAFGMDQSKVSQTPLGAHFKLRAANEKTLARDAEYMKLVPYPNAIGSIMYSMIGSRPDLAYPVGVVSRFMSKPSKEHWQAVKWVMRYMKGTQDTCLRFKKDDKFEIRGYCDSDYATDLDRRRSITGFVFTAGGNTISWKSGLQRVVALSTTEAEYMALAEAVKEAIWLRGLAAEMGFEQDAVEVMCDSQSAIALSKNSVHHERTKHIDVRYHFIREKIADGEIQVVKISTTWNPADIFTKTVPVSKLQEALKLLRVSSN</sequence>
<keyword evidence="2" id="KW-0479">Metal-binding</keyword>
<feature type="domain" description="CCHC-type" evidence="7">
    <location>
        <begin position="251"/>
        <end position="264"/>
    </location>
</feature>
<protein>
    <submittedName>
        <fullName evidence="9">Copia-like retrotransposable element</fullName>
    </submittedName>
</protein>